<evidence type="ECO:0000256" key="2">
    <source>
        <dbReference type="ARBA" id="ARBA00022980"/>
    </source>
</evidence>
<comment type="caution">
    <text evidence="6">The sequence shown here is derived from an EMBL/GenBank/DDBJ whole genome shotgun (WGS) entry which is preliminary data.</text>
</comment>
<dbReference type="Pfam" id="PF01196">
    <property type="entry name" value="Ribosomal_L17"/>
    <property type="match status" value="1"/>
</dbReference>
<dbReference type="Gene3D" id="3.90.1030.10">
    <property type="entry name" value="Ribosomal protein L17"/>
    <property type="match status" value="1"/>
</dbReference>
<proteinExistence type="inferred from homology"/>
<dbReference type="InterPro" id="IPR000456">
    <property type="entry name" value="Ribosomal_bL17"/>
</dbReference>
<dbReference type="GO" id="GO:0003735">
    <property type="term" value="F:structural constituent of ribosome"/>
    <property type="evidence" value="ECO:0007669"/>
    <property type="project" value="InterPro"/>
</dbReference>
<comment type="subunit">
    <text evidence="4">Part of the 50S ribosomal subunit. Contacts protein L32.</text>
</comment>
<dbReference type="PANTHER" id="PTHR14413:SF16">
    <property type="entry name" value="LARGE RIBOSOMAL SUBUNIT PROTEIN BL17M"/>
    <property type="match status" value="1"/>
</dbReference>
<dbReference type="GO" id="GO:0006412">
    <property type="term" value="P:translation"/>
    <property type="evidence" value="ECO:0007669"/>
    <property type="project" value="UniProtKB-UniRule"/>
</dbReference>
<gene>
    <name evidence="4" type="primary">rplQ</name>
    <name evidence="6" type="ORF">A3J78_02200</name>
</gene>
<organism evidence="6 7">
    <name type="scientific">Candidatus Beckwithbacteria bacterium RBG_13_35_6</name>
    <dbReference type="NCBI Taxonomy" id="1797456"/>
    <lineage>
        <taxon>Bacteria</taxon>
        <taxon>Candidatus Beckwithiibacteriota</taxon>
    </lineage>
</organism>
<dbReference type="InterPro" id="IPR036373">
    <property type="entry name" value="Ribosomal_bL17_sf"/>
</dbReference>
<protein>
    <recommendedName>
        <fullName evidence="4">Large ribosomal subunit protein bL17</fullName>
    </recommendedName>
</protein>
<evidence type="ECO:0000256" key="1">
    <source>
        <dbReference type="ARBA" id="ARBA00008777"/>
    </source>
</evidence>
<evidence type="ECO:0000256" key="4">
    <source>
        <dbReference type="HAMAP-Rule" id="MF_01368"/>
    </source>
</evidence>
<sequence length="135" mass="15602">MKHKKKGKKLNRSTHQRKALYRSLISSLILKEQIKTTESKAKAIKRLVDKLISKAKDGSLHIRRQILAFLPNNKAVNKLVDEVAPRFKDRVSGFTKFTKLQRRKGDNALIVRVELTEKKKEELKSKGIKAKEDKK</sequence>
<evidence type="ECO:0000256" key="5">
    <source>
        <dbReference type="RuleBase" id="RU000660"/>
    </source>
</evidence>
<dbReference type="PANTHER" id="PTHR14413">
    <property type="entry name" value="RIBOSOMAL PROTEIN L17"/>
    <property type="match status" value="1"/>
</dbReference>
<dbReference type="AlphaFoldDB" id="A0A1F5DHS3"/>
<dbReference type="EMBL" id="MEZJ01000011">
    <property type="protein sequence ID" value="OGD54546.1"/>
    <property type="molecule type" value="Genomic_DNA"/>
</dbReference>
<keyword evidence="3 4" id="KW-0687">Ribonucleoprotein</keyword>
<evidence type="ECO:0000313" key="7">
    <source>
        <dbReference type="Proteomes" id="UP000178758"/>
    </source>
</evidence>
<dbReference type="Proteomes" id="UP000178758">
    <property type="component" value="Unassembled WGS sequence"/>
</dbReference>
<dbReference type="SUPFAM" id="SSF64263">
    <property type="entry name" value="Prokaryotic ribosomal protein L17"/>
    <property type="match status" value="1"/>
</dbReference>
<dbReference type="GO" id="GO:0015934">
    <property type="term" value="C:large ribosomal subunit"/>
    <property type="evidence" value="ECO:0007669"/>
    <property type="project" value="TreeGrafter"/>
</dbReference>
<name>A0A1F5DHS3_9BACT</name>
<dbReference type="HAMAP" id="MF_01368">
    <property type="entry name" value="Ribosomal_bL17"/>
    <property type="match status" value="1"/>
</dbReference>
<dbReference type="NCBIfam" id="TIGR00059">
    <property type="entry name" value="L17"/>
    <property type="match status" value="1"/>
</dbReference>
<accession>A0A1F5DHS3</accession>
<keyword evidence="2 4" id="KW-0689">Ribosomal protein</keyword>
<reference evidence="6 7" key="1">
    <citation type="journal article" date="2016" name="Nat. Commun.">
        <title>Thousands of microbial genomes shed light on interconnected biogeochemical processes in an aquifer system.</title>
        <authorList>
            <person name="Anantharaman K."/>
            <person name="Brown C.T."/>
            <person name="Hug L.A."/>
            <person name="Sharon I."/>
            <person name="Castelle C.J."/>
            <person name="Probst A.J."/>
            <person name="Thomas B.C."/>
            <person name="Singh A."/>
            <person name="Wilkins M.J."/>
            <person name="Karaoz U."/>
            <person name="Brodie E.L."/>
            <person name="Williams K.H."/>
            <person name="Hubbard S.S."/>
            <person name="Banfield J.F."/>
        </authorList>
    </citation>
    <scope>NUCLEOTIDE SEQUENCE [LARGE SCALE GENOMIC DNA]</scope>
</reference>
<evidence type="ECO:0000256" key="3">
    <source>
        <dbReference type="ARBA" id="ARBA00023274"/>
    </source>
</evidence>
<comment type="similarity">
    <text evidence="1 4 5">Belongs to the bacterial ribosomal protein bL17 family.</text>
</comment>
<evidence type="ECO:0000313" key="6">
    <source>
        <dbReference type="EMBL" id="OGD54546.1"/>
    </source>
</evidence>